<feature type="region of interest" description="Disordered" evidence="1">
    <location>
        <begin position="565"/>
        <end position="636"/>
    </location>
</feature>
<dbReference type="GeneID" id="40329801"/>
<dbReference type="EMBL" id="MKGL01000202">
    <property type="protein sequence ID" value="RNF03264.1"/>
    <property type="molecule type" value="Genomic_DNA"/>
</dbReference>
<feature type="compositionally biased region" description="Basic and acidic residues" evidence="1">
    <location>
        <begin position="565"/>
        <end position="583"/>
    </location>
</feature>
<feature type="compositionally biased region" description="Basic and acidic residues" evidence="1">
    <location>
        <begin position="625"/>
        <end position="636"/>
    </location>
</feature>
<accession>A0A3R7NAJ5</accession>
<dbReference type="OrthoDB" id="243885at2759"/>
<dbReference type="Proteomes" id="UP000283634">
    <property type="component" value="Unassembled WGS sequence"/>
</dbReference>
<dbReference type="InterPro" id="IPR036322">
    <property type="entry name" value="WD40_repeat_dom_sf"/>
</dbReference>
<evidence type="ECO:0000256" key="1">
    <source>
        <dbReference type="SAM" id="MobiDB-lite"/>
    </source>
</evidence>
<evidence type="ECO:0000313" key="3">
    <source>
        <dbReference type="Proteomes" id="UP000283634"/>
    </source>
</evidence>
<feature type="region of interest" description="Disordered" evidence="1">
    <location>
        <begin position="712"/>
        <end position="753"/>
    </location>
</feature>
<organism evidence="2 3">
    <name type="scientific">Trypanosoma rangeli</name>
    <dbReference type="NCBI Taxonomy" id="5698"/>
    <lineage>
        <taxon>Eukaryota</taxon>
        <taxon>Discoba</taxon>
        <taxon>Euglenozoa</taxon>
        <taxon>Kinetoplastea</taxon>
        <taxon>Metakinetoplastina</taxon>
        <taxon>Trypanosomatida</taxon>
        <taxon>Trypanosomatidae</taxon>
        <taxon>Trypanosoma</taxon>
        <taxon>Herpetosoma</taxon>
    </lineage>
</organism>
<feature type="region of interest" description="Disordered" evidence="1">
    <location>
        <begin position="493"/>
        <end position="551"/>
    </location>
</feature>
<keyword evidence="3" id="KW-1185">Reference proteome</keyword>
<comment type="caution">
    <text evidence="2">The sequence shown here is derived from an EMBL/GenBank/DDBJ whole genome shotgun (WGS) entry which is preliminary data.</text>
</comment>
<evidence type="ECO:0000313" key="2">
    <source>
        <dbReference type="EMBL" id="RNF03264.1"/>
    </source>
</evidence>
<gene>
    <name evidence="2" type="ORF">TraAM80_05868</name>
</gene>
<proteinExistence type="predicted"/>
<sequence length="1536" mass="173569">MTLTIVAPSPATVKDPSCWDKSSKELREKAVKNRDQVVLTCDLASPLNSAKFQARLVCCVRTLPRLNDVKNALRRLNTFRERSCSSVRYADDPISPNRYYDGETHVHRVPRPTIWKVDGSVDSRITVIDALSGVELMRILEPKKDVMVASLLHAPFHGLINRQLEVIPIEHSQDILSVREASLINTDYVWVGFVDGSIRLFPTDYRRVREQDRSVLLARGELADLVYELPKQHKAAVIAITRSPCHDDGGATDLVTANRLSSAIRELTAATSRGGLEDREHLSLVCTASEDSCVVVWDLKKIYRCLEEMRVSSQSAGITRFGVDAPSLSFGGDVVTFDVTPTTDHPGCTVRSTYTLVKVRPLFRLKGGVGGLRTLNWVTSAVTTLGYQKSRDVVTMTRDPKEATAPQFLRDRRAVQQMTRWERREEHRVMLQLSERNMREVEEELEQLMPPLAPESPQRKRVNLIIAGDVHGTLHFWDLDEELEKSVGDMASVASNSPTLSVPRDSRTGRSQVSIHDHSVSPRRRYAKESPVVSVRSSMERRGSEGNAVSRQLRASPRIYATCETKEKTRTRRSGRDLVDKEIPSLCASSATPSDAKRSGKGRNIAAEKNFKTPHKSVTKSPSVTKHDTQSVRRSSLHEVRSSFALPKSFALLSKQKEDSNVTLLPVATCRGSCPVEGMRRSGKYLVTSPQAKQPLSQTMKKTLCGSLTQPVSGRRTLQRVENSTPAASKSSRRRGSKVLEPGTGVTKPKKRVGDREIMTPCARRSFQGDLSMEEANKSALKVKRTLPEIESPLTLPWNSGRASVTSSYLTSGRCSPTGRQFPTDATHTTCSVKGATPNRLISGHRYLNDMYSRKAKCHMDLIEGGTVTGIAVDLPPIITVTMRCLPDPPEPHYSLLEQPTEEEIRSRELANSFCPLTNERALFCVFERMQFYVSVERALVNIQCVPKMRANVLDYRVFTKPLLENRLIEEPTPFNFDIVFRRHVLELHPQPIVRLFIDHVRHQLWVARNHGLLTVFSTETKSIVTRVADPAAEIALGPPNVIEWKRVQREMALLEQHPIYAEMHKESRKNRPGHFTGFWPVSLLQKFELVRISLLHELESGSDLSIGAPESMKAQITFIDGNCALDTHARAREFSLSLLLEKLRVCRQNALIVRRAQKDSYNLLFNAVAERIGSLIGRCATFSVLHAARKIFWAWAHHRDYYPRHYVLRQLRLRRRLQLLQLKDAMSLNFDTRLRSVYFTKWHVLARERRGYQQELRLAKVLGARVDTPMREKFANFMGEHTQRRRYWLLWKSALASRVRPHAFPSLRQSVIPVNSMSIRHISLPTLLQSSRPNPVSRPRGPEREGVFCDVYAILSQVYGLRHTLISFRWDEAAESVLDVEDSWFDAVEAATEEAEEQTAHELKLAVFKFACIPFMESLLSTAQEVLPCIREAPVTKKVRSLIRGCLLCIDFLYADAGDLAFLAEAREEGIASSGSLFSQEERAPSVAQVKMGREQELRQLFDDAMECREFQTALEAVAAHRTVIEEFLRAFSDQ</sequence>
<dbReference type="RefSeq" id="XP_029237410.1">
    <property type="nucleotide sequence ID" value="XM_029382731.1"/>
</dbReference>
<reference evidence="2 3" key="1">
    <citation type="journal article" date="2018" name="BMC Genomics">
        <title>Genomic comparison of Trypanosoma conorhini and Trypanosoma rangeli to Trypanosoma cruzi strains of high and low virulence.</title>
        <authorList>
            <person name="Bradwell K.R."/>
            <person name="Koparde V.N."/>
            <person name="Matveyev A.V."/>
            <person name="Serrano M.G."/>
            <person name="Alves J.M."/>
            <person name="Parikh H."/>
            <person name="Huang B."/>
            <person name="Lee V."/>
            <person name="Espinosa-Alvarez O."/>
            <person name="Ortiz P.A."/>
            <person name="Costa-Martins A.G."/>
            <person name="Teixeira M.M."/>
            <person name="Buck G.A."/>
        </authorList>
    </citation>
    <scope>NUCLEOTIDE SEQUENCE [LARGE SCALE GENOMIC DNA]</scope>
    <source>
        <strain evidence="2 3">AM80</strain>
    </source>
</reference>
<name>A0A3R7NAJ5_TRYRA</name>
<protein>
    <submittedName>
        <fullName evidence="2">Uncharacterized protein</fullName>
    </submittedName>
</protein>
<dbReference type="SUPFAM" id="SSF50978">
    <property type="entry name" value="WD40 repeat-like"/>
    <property type="match status" value="1"/>
</dbReference>
<dbReference type="OMA" id="ELEHMMP"/>